<dbReference type="AlphaFoldDB" id="A0A9R1W2P6"/>
<evidence type="ECO:0000313" key="3">
    <source>
        <dbReference type="Proteomes" id="UP000235145"/>
    </source>
</evidence>
<dbReference type="EMBL" id="NBSK02000003">
    <property type="protein sequence ID" value="KAJ0214838.1"/>
    <property type="molecule type" value="Genomic_DNA"/>
</dbReference>
<comment type="caution">
    <text evidence="2">The sequence shown here is derived from an EMBL/GenBank/DDBJ whole genome shotgun (WGS) entry which is preliminary data.</text>
</comment>
<dbReference type="InterPro" id="IPR004917">
    <property type="entry name" value="Caulimo_AT"/>
</dbReference>
<keyword evidence="3" id="KW-1185">Reference proteome</keyword>
<dbReference type="InterPro" id="IPR028919">
    <property type="entry name" value="Viral_movement"/>
</dbReference>
<dbReference type="Proteomes" id="UP000235145">
    <property type="component" value="Unassembled WGS sequence"/>
</dbReference>
<keyword evidence="1" id="KW-0175">Coiled coil</keyword>
<dbReference type="PANTHER" id="PTHR47599:SF3">
    <property type="entry name" value="CELL-TO-CELL MOVEMENT PROTEIN"/>
    <property type="match status" value="1"/>
</dbReference>
<name>A0A9R1W2P6_LACSA</name>
<accession>A0A9R1W2P6</accession>
<dbReference type="PANTHER" id="PTHR47599">
    <property type="entry name" value="CELL-TO-CELL MOVEMENT PROTEIN"/>
    <property type="match status" value="1"/>
</dbReference>
<evidence type="ECO:0000256" key="1">
    <source>
        <dbReference type="ARBA" id="ARBA00023054"/>
    </source>
</evidence>
<organism evidence="2 3">
    <name type="scientific">Lactuca sativa</name>
    <name type="common">Garden lettuce</name>
    <dbReference type="NCBI Taxonomy" id="4236"/>
    <lineage>
        <taxon>Eukaryota</taxon>
        <taxon>Viridiplantae</taxon>
        <taxon>Streptophyta</taxon>
        <taxon>Embryophyta</taxon>
        <taxon>Tracheophyta</taxon>
        <taxon>Spermatophyta</taxon>
        <taxon>Magnoliopsida</taxon>
        <taxon>eudicotyledons</taxon>
        <taxon>Gunneridae</taxon>
        <taxon>Pentapetalae</taxon>
        <taxon>asterids</taxon>
        <taxon>campanulids</taxon>
        <taxon>Asterales</taxon>
        <taxon>Asteraceae</taxon>
        <taxon>Cichorioideae</taxon>
        <taxon>Cichorieae</taxon>
        <taxon>Lactucinae</taxon>
        <taxon>Lactuca</taxon>
    </lineage>
</organism>
<dbReference type="Pfam" id="PF01107">
    <property type="entry name" value="MP"/>
    <property type="match status" value="1"/>
</dbReference>
<evidence type="ECO:0000313" key="2">
    <source>
        <dbReference type="EMBL" id="KAJ0214838.1"/>
    </source>
</evidence>
<reference evidence="2 3" key="1">
    <citation type="journal article" date="2017" name="Nat. Commun.">
        <title>Genome assembly with in vitro proximity ligation data and whole-genome triplication in lettuce.</title>
        <authorList>
            <person name="Reyes-Chin-Wo S."/>
            <person name="Wang Z."/>
            <person name="Yang X."/>
            <person name="Kozik A."/>
            <person name="Arikit S."/>
            <person name="Song C."/>
            <person name="Xia L."/>
            <person name="Froenicke L."/>
            <person name="Lavelle D.O."/>
            <person name="Truco M.J."/>
            <person name="Xia R."/>
            <person name="Zhu S."/>
            <person name="Xu C."/>
            <person name="Xu H."/>
            <person name="Xu X."/>
            <person name="Cox K."/>
            <person name="Korf I."/>
            <person name="Meyers B.C."/>
            <person name="Michelmore R.W."/>
        </authorList>
    </citation>
    <scope>NUCLEOTIDE SEQUENCE [LARGE SCALE GENOMIC DNA]</scope>
    <source>
        <strain evidence="3">cv. Salinas</strain>
        <tissue evidence="2">Seedlings</tissue>
    </source>
</reference>
<protein>
    <submittedName>
        <fullName evidence="2">Uncharacterized protein</fullName>
    </submittedName>
</protein>
<dbReference type="Pfam" id="PF03233">
    <property type="entry name" value="Cauli_AT"/>
    <property type="match status" value="1"/>
</dbReference>
<sequence length="560" mass="64661">MDNRITDRQDCILGAAKGNLAYQKFMDDVRVKFEHIHNKEIEINHHKEILFNNKKDLVHIDFRILQAQNKHTHEYIPNLVNIPFLKMNNEIFNNTEENNSEEKQILTYVEDEDGFHANLLIKQDLLSRVKKIDLKIKKENIFKNVPSKLSILNPLKRKNEIFYFVSTKEMSVDIKDTIGAVFLPLLTKEQIHNNLKSIPVEIRSKIRMVHIGAVKILLKSQFQAGINSPIKMALIDNRITDRQDCILGAAKGNLAYQKFMFSVYPKFALDLKSANIDKTLSFIHHFERSDLMSPGDKPFTITYLIGYALTNSHHSIDYKKDEYIELDDVFSEIGHVKDKQFCDINPQENSWVLNIARNKKALGETLRPRISMDSLHIGESSERKDNNLIRNMSLKIDSKTVKIKTLDDNTEKKEYVFSTSGKAGVQTIVNHCNNLNQIIARCLLKTSKISHYLGISKDISTDISKNKIPFNQFKNDLAFMVKNNLDKKDFEKFFEVIEKQNKLTIKLTHSIDKHSILLESSLKNNQFVEEVAKKANIEGTLKETNIKITNIHDQLKQLIG</sequence>
<dbReference type="InterPro" id="IPR051596">
    <property type="entry name" value="Caulimoviridae_Movement"/>
</dbReference>
<proteinExistence type="predicted"/>
<gene>
    <name evidence="2" type="ORF">LSAT_V11C300116240</name>
</gene>